<organism evidence="2 3">
    <name type="scientific">Micromonospora coerulea</name>
    <dbReference type="NCBI Taxonomy" id="47856"/>
    <lineage>
        <taxon>Bacteria</taxon>
        <taxon>Bacillati</taxon>
        <taxon>Actinomycetota</taxon>
        <taxon>Actinomycetes</taxon>
        <taxon>Micromonosporales</taxon>
        <taxon>Micromonosporaceae</taxon>
        <taxon>Micromonospora</taxon>
    </lineage>
</organism>
<dbReference type="Proteomes" id="UP001500307">
    <property type="component" value="Unassembled WGS sequence"/>
</dbReference>
<evidence type="ECO:0000313" key="3">
    <source>
        <dbReference type="Proteomes" id="UP001500307"/>
    </source>
</evidence>
<name>A0ABP8S890_9ACTN</name>
<dbReference type="EMBL" id="BAABGU010000002">
    <property type="protein sequence ID" value="GAA4563113.1"/>
    <property type="molecule type" value="Genomic_DNA"/>
</dbReference>
<gene>
    <name evidence="2" type="ORF">GCM10023176_06370</name>
</gene>
<comment type="caution">
    <text evidence="2">The sequence shown here is derived from an EMBL/GenBank/DDBJ whole genome shotgun (WGS) entry which is preliminary data.</text>
</comment>
<feature type="region of interest" description="Disordered" evidence="1">
    <location>
        <begin position="1"/>
        <end position="60"/>
    </location>
</feature>
<dbReference type="RefSeq" id="WP_346116164.1">
    <property type="nucleotide sequence ID" value="NZ_BAABGU010000002.1"/>
</dbReference>
<proteinExistence type="predicted"/>
<keyword evidence="3" id="KW-1185">Reference proteome</keyword>
<evidence type="ECO:0000256" key="1">
    <source>
        <dbReference type="SAM" id="MobiDB-lite"/>
    </source>
</evidence>
<feature type="compositionally biased region" description="Basic and acidic residues" evidence="1">
    <location>
        <begin position="9"/>
        <end position="22"/>
    </location>
</feature>
<sequence>MGRHRSPREKKVLTYTRDRRNDYGANDKASRRAIRRNKRLPHRANRHHDHQRLTALAGAPDPAIDQVVEVRLRGRRPKTWRKLPDLPLGEHLERRRPA</sequence>
<accession>A0ABP8S890</accession>
<evidence type="ECO:0000313" key="2">
    <source>
        <dbReference type="EMBL" id="GAA4563113.1"/>
    </source>
</evidence>
<feature type="compositionally biased region" description="Basic residues" evidence="1">
    <location>
        <begin position="31"/>
        <end position="50"/>
    </location>
</feature>
<reference evidence="3" key="1">
    <citation type="journal article" date="2019" name="Int. J. Syst. Evol. Microbiol.">
        <title>The Global Catalogue of Microorganisms (GCM) 10K type strain sequencing project: providing services to taxonomists for standard genome sequencing and annotation.</title>
        <authorList>
            <consortium name="The Broad Institute Genomics Platform"/>
            <consortium name="The Broad Institute Genome Sequencing Center for Infectious Disease"/>
            <person name="Wu L."/>
            <person name="Ma J."/>
        </authorList>
    </citation>
    <scope>NUCLEOTIDE SEQUENCE [LARGE SCALE GENOMIC DNA]</scope>
    <source>
        <strain evidence="3">JCM 3175</strain>
    </source>
</reference>
<protein>
    <submittedName>
        <fullName evidence="2">Uncharacterized protein</fullName>
    </submittedName>
</protein>